<dbReference type="Pfam" id="PF00990">
    <property type="entry name" value="GGDEF"/>
    <property type="match status" value="1"/>
</dbReference>
<dbReference type="FunFam" id="3.30.70.270:FF:000001">
    <property type="entry name" value="Diguanylate cyclase domain protein"/>
    <property type="match status" value="1"/>
</dbReference>
<gene>
    <name evidence="5" type="ORF">JF547_19595</name>
</gene>
<keyword evidence="3" id="KW-0472">Membrane</keyword>
<dbReference type="SUPFAM" id="SSF55785">
    <property type="entry name" value="PYP-like sensor domain (PAS domain)"/>
    <property type="match status" value="1"/>
</dbReference>
<reference evidence="5" key="1">
    <citation type="submission" date="2020-12" db="EMBL/GenBank/DDBJ databases">
        <title>Oil enriched cultivation method for isolating marine PHA-producing bacteria.</title>
        <authorList>
            <person name="Zheng W."/>
            <person name="Yu S."/>
            <person name="Huang Y."/>
        </authorList>
    </citation>
    <scope>NUCLEOTIDE SEQUENCE</scope>
    <source>
        <strain evidence="5">SY-2-3</strain>
    </source>
</reference>
<evidence type="ECO:0000256" key="3">
    <source>
        <dbReference type="SAM" id="Phobius"/>
    </source>
</evidence>
<keyword evidence="3" id="KW-1133">Transmembrane helix</keyword>
<dbReference type="InterPro" id="IPR000160">
    <property type="entry name" value="GGDEF_dom"/>
</dbReference>
<dbReference type="InterPro" id="IPR029787">
    <property type="entry name" value="Nucleotide_cyclase"/>
</dbReference>
<dbReference type="Proteomes" id="UP000664405">
    <property type="component" value="Unassembled WGS sequence"/>
</dbReference>
<dbReference type="AlphaFoldDB" id="A0A8I1MCE7"/>
<dbReference type="PANTHER" id="PTHR45138:SF9">
    <property type="entry name" value="DIGUANYLATE CYCLASE DGCM-RELATED"/>
    <property type="match status" value="1"/>
</dbReference>
<dbReference type="PANTHER" id="PTHR45138">
    <property type="entry name" value="REGULATORY COMPONENTS OF SENSORY TRANSDUCTION SYSTEM"/>
    <property type="match status" value="1"/>
</dbReference>
<accession>A0A8I1MCE7</accession>
<dbReference type="NCBIfam" id="TIGR00254">
    <property type="entry name" value="GGDEF"/>
    <property type="match status" value="1"/>
</dbReference>
<evidence type="ECO:0000313" key="6">
    <source>
        <dbReference type="Proteomes" id="UP000664405"/>
    </source>
</evidence>
<proteinExistence type="predicted"/>
<feature type="transmembrane region" description="Helical" evidence="3">
    <location>
        <begin position="291"/>
        <end position="311"/>
    </location>
</feature>
<dbReference type="InterPro" id="IPR035965">
    <property type="entry name" value="PAS-like_dom_sf"/>
</dbReference>
<evidence type="ECO:0000259" key="4">
    <source>
        <dbReference type="PROSITE" id="PS50887"/>
    </source>
</evidence>
<dbReference type="CDD" id="cd01949">
    <property type="entry name" value="GGDEF"/>
    <property type="match status" value="1"/>
</dbReference>
<dbReference type="EMBL" id="JAEKJW010000004">
    <property type="protein sequence ID" value="MBN8198679.1"/>
    <property type="molecule type" value="Genomic_DNA"/>
</dbReference>
<dbReference type="Gene3D" id="3.30.450.20">
    <property type="entry name" value="PAS domain"/>
    <property type="match status" value="1"/>
</dbReference>
<dbReference type="SMART" id="SM00267">
    <property type="entry name" value="GGDEF"/>
    <property type="match status" value="1"/>
</dbReference>
<evidence type="ECO:0000313" key="5">
    <source>
        <dbReference type="EMBL" id="MBN8198679.1"/>
    </source>
</evidence>
<dbReference type="InterPro" id="IPR050469">
    <property type="entry name" value="Diguanylate_Cyclase"/>
</dbReference>
<comment type="catalytic activity">
    <reaction evidence="2">
        <text>2 GTP = 3',3'-c-di-GMP + 2 diphosphate</text>
        <dbReference type="Rhea" id="RHEA:24898"/>
        <dbReference type="ChEBI" id="CHEBI:33019"/>
        <dbReference type="ChEBI" id="CHEBI:37565"/>
        <dbReference type="ChEBI" id="CHEBI:58805"/>
        <dbReference type="EC" id="2.7.7.65"/>
    </reaction>
</comment>
<evidence type="ECO:0000256" key="1">
    <source>
        <dbReference type="ARBA" id="ARBA00012528"/>
    </source>
</evidence>
<dbReference type="SUPFAM" id="SSF55073">
    <property type="entry name" value="Nucleotide cyclase"/>
    <property type="match status" value="1"/>
</dbReference>
<dbReference type="PROSITE" id="PS50887">
    <property type="entry name" value="GGDEF"/>
    <property type="match status" value="1"/>
</dbReference>
<feature type="transmembrane region" description="Helical" evidence="3">
    <location>
        <begin position="18"/>
        <end position="37"/>
    </location>
</feature>
<dbReference type="InterPro" id="IPR013655">
    <property type="entry name" value="PAS_fold_3"/>
</dbReference>
<dbReference type="Gene3D" id="3.30.70.270">
    <property type="match status" value="1"/>
</dbReference>
<evidence type="ECO:0000256" key="2">
    <source>
        <dbReference type="ARBA" id="ARBA00034247"/>
    </source>
</evidence>
<dbReference type="RefSeq" id="WP_206928419.1">
    <property type="nucleotide sequence ID" value="NZ_JAEKJW010000004.1"/>
</dbReference>
<sequence length="639" mass="72851">MPAKTTYPGWRRILDEQFLSVFLSIGLLLGVLFLMAWQTVSERQTARQRAIDTTGFAITTYGDNLSSILIKADNTALMAAREAVIVPDFDLERHLSTMIKDDNNLVGYILLDAAGRIAHDFTFFDFDKTVLPVSEIIARHRDDWIEPAFRATSTLGLKSGYLAVERGIWSPNGTFLGVIMIFLAIENPYEDTPLERFLAGSRMRVATLNTDDLLAEVQSPHIGTTDWFSARQEEAFWDLNADSDKIDMGGVALFGDFVLARKNLDGLPITIYMQVPIDSFMGNYDTTRQTALIASGVVIAVTLFLFLQIRIDRKTKRRNERKRLELDKRLQFALDSTGQGLWDWDFAKQQGYYSDNLYRLMEIHHGEVCLTFDSFKDRIHADDRKQFDAAIAEHISGNKPAFEIEVRMHVGSEDQWNWFHHSGSVIEWDRNREPKRMIGLLKNIHHQKLKRIDLEFKARHDPLTGLLNRTAFEDYARRVHALSLRTNRPYCMVMLDIDHFKKVNDTFGHDCGDIVLKRICDITSRALRFEEEKLFFRLGGEEFVILLPQNDCAAGAAVAERIRKNVCAEPILADGHHIDITISAGVAAHRDSELPEITLRRADWALYQAKNTGRNRVYRAPGTTDVSFPDSETMTNTAL</sequence>
<comment type="caution">
    <text evidence="5">The sequence shown here is derived from an EMBL/GenBank/DDBJ whole genome shotgun (WGS) entry which is preliminary data.</text>
</comment>
<organism evidence="5 6">
    <name type="scientific">Thalassospira povalilytica</name>
    <dbReference type="NCBI Taxonomy" id="732237"/>
    <lineage>
        <taxon>Bacteria</taxon>
        <taxon>Pseudomonadati</taxon>
        <taxon>Pseudomonadota</taxon>
        <taxon>Alphaproteobacteria</taxon>
        <taxon>Rhodospirillales</taxon>
        <taxon>Thalassospiraceae</taxon>
        <taxon>Thalassospira</taxon>
    </lineage>
</organism>
<keyword evidence="3" id="KW-0812">Transmembrane</keyword>
<dbReference type="InterPro" id="IPR043128">
    <property type="entry name" value="Rev_trsase/Diguanyl_cyclase"/>
</dbReference>
<name>A0A8I1MCE7_9PROT</name>
<dbReference type="EC" id="2.7.7.65" evidence="1"/>
<feature type="domain" description="GGDEF" evidence="4">
    <location>
        <begin position="488"/>
        <end position="622"/>
    </location>
</feature>
<dbReference type="GO" id="GO:0052621">
    <property type="term" value="F:diguanylate cyclase activity"/>
    <property type="evidence" value="ECO:0007669"/>
    <property type="project" value="UniProtKB-EC"/>
</dbReference>
<protein>
    <recommendedName>
        <fullName evidence="1">diguanylate cyclase</fullName>
        <ecNumber evidence="1">2.7.7.65</ecNumber>
    </recommendedName>
</protein>
<dbReference type="Pfam" id="PF08447">
    <property type="entry name" value="PAS_3"/>
    <property type="match status" value="1"/>
</dbReference>